<dbReference type="InterPro" id="IPR008217">
    <property type="entry name" value="Ccc1_fam"/>
</dbReference>
<sequence>MNQLPETDLRFITRFQKNEITEHHIYKNLARRVEGVKNRRIFAQISEDELRHYNVWKKFTGKDVEPDRFRIWLFSMIAMLFGFTFAVKIMEGGEQNAQMEYERVASMGSEIRGLIEDEEEHEQALIAVLDEERLQYTGSIVLGLNDALVELTGALAGLTFALQNTQLVALTAMITGFAAALSMASSEYLSTKAEPGTKNPLKASIYTGVAYLIAVAVLIVPYLFLANIYLSLALAFGGALVVIALFNFYVSVAKSVPFKNRFLEMAGLIVVVSGISFLAGLGIRYFFGIEV</sequence>
<dbReference type="CDD" id="cd02431">
    <property type="entry name" value="Ferritin_CCC1_C"/>
    <property type="match status" value="1"/>
</dbReference>
<feature type="transmembrane region" description="Helical" evidence="5">
    <location>
        <begin position="262"/>
        <end position="287"/>
    </location>
</feature>
<dbReference type="CDD" id="cd01044">
    <property type="entry name" value="Ferritin_CCC1_N"/>
    <property type="match status" value="1"/>
</dbReference>
<dbReference type="GO" id="GO:0012505">
    <property type="term" value="C:endomembrane system"/>
    <property type="evidence" value="ECO:0007669"/>
    <property type="project" value="UniProtKB-SubCell"/>
</dbReference>
<dbReference type="InterPro" id="IPR009078">
    <property type="entry name" value="Ferritin-like_SF"/>
</dbReference>
<accession>A0A1D8D6T9</accession>
<keyword evidence="2 5" id="KW-0812">Transmembrane</keyword>
<evidence type="ECO:0000256" key="2">
    <source>
        <dbReference type="ARBA" id="ARBA00022692"/>
    </source>
</evidence>
<name>A0A1D8D6T9_CHLLM</name>
<comment type="subcellular location">
    <subcellularLocation>
        <location evidence="1">Endomembrane system</location>
        <topology evidence="1">Multi-pass membrane protein</topology>
    </subcellularLocation>
</comment>
<evidence type="ECO:0000256" key="3">
    <source>
        <dbReference type="ARBA" id="ARBA00022989"/>
    </source>
</evidence>
<dbReference type="Proteomes" id="UP000095185">
    <property type="component" value="Chromosome"/>
</dbReference>
<feature type="transmembrane region" description="Helical" evidence="5">
    <location>
        <begin position="205"/>
        <end position="224"/>
    </location>
</feature>
<dbReference type="AlphaFoldDB" id="A0A1D8D6T9"/>
<dbReference type="OrthoDB" id="9781287at2"/>
<gene>
    <name evidence="6" type="ORF">BIU88_06945</name>
</gene>
<dbReference type="KEGG" id="clz:BIU88_06945"/>
<dbReference type="EMBL" id="CP017305">
    <property type="protein sequence ID" value="AOS83908.1"/>
    <property type="molecule type" value="Genomic_DNA"/>
</dbReference>
<evidence type="ECO:0000313" key="7">
    <source>
        <dbReference type="Proteomes" id="UP000095185"/>
    </source>
</evidence>
<reference evidence="6" key="1">
    <citation type="submission" date="2016-09" db="EMBL/GenBank/DDBJ databases">
        <title>Genome sequence of Chlorobaculum limnaeum.</title>
        <authorList>
            <person name="Liu Z."/>
            <person name="Tank M."/>
            <person name="Bryant D.A."/>
        </authorList>
    </citation>
    <scope>NUCLEOTIDE SEQUENCE [LARGE SCALE GENOMIC DNA]</scope>
    <source>
        <strain evidence="6">DSM 1677</strain>
    </source>
</reference>
<dbReference type="GO" id="GO:0005384">
    <property type="term" value="F:manganese ion transmembrane transporter activity"/>
    <property type="evidence" value="ECO:0007669"/>
    <property type="project" value="InterPro"/>
</dbReference>
<dbReference type="InterPro" id="IPR039376">
    <property type="entry name" value="Ferritin_CCC1_N"/>
</dbReference>
<evidence type="ECO:0000256" key="4">
    <source>
        <dbReference type="ARBA" id="ARBA00023136"/>
    </source>
</evidence>
<evidence type="ECO:0000256" key="1">
    <source>
        <dbReference type="ARBA" id="ARBA00004127"/>
    </source>
</evidence>
<evidence type="ECO:0000313" key="6">
    <source>
        <dbReference type="EMBL" id="AOS83908.1"/>
    </source>
</evidence>
<feature type="transmembrane region" description="Helical" evidence="5">
    <location>
        <begin position="71"/>
        <end position="90"/>
    </location>
</feature>
<dbReference type="Pfam" id="PF01988">
    <property type="entry name" value="VIT1"/>
    <property type="match status" value="1"/>
</dbReference>
<organism evidence="6 7">
    <name type="scientific">Chlorobaculum limnaeum</name>
    <dbReference type="NCBI Taxonomy" id="274537"/>
    <lineage>
        <taxon>Bacteria</taxon>
        <taxon>Pseudomonadati</taxon>
        <taxon>Chlorobiota</taxon>
        <taxon>Chlorobiia</taxon>
        <taxon>Chlorobiales</taxon>
        <taxon>Chlorobiaceae</taxon>
        <taxon>Chlorobaculum</taxon>
    </lineage>
</organism>
<keyword evidence="7" id="KW-1185">Reference proteome</keyword>
<feature type="transmembrane region" description="Helical" evidence="5">
    <location>
        <begin position="230"/>
        <end position="250"/>
    </location>
</feature>
<protein>
    <submittedName>
        <fullName evidence="6">Rubrerythrin family protein</fullName>
    </submittedName>
</protein>
<keyword evidence="4 5" id="KW-0472">Membrane</keyword>
<keyword evidence="3 5" id="KW-1133">Transmembrane helix</keyword>
<dbReference type="RefSeq" id="WP_069809906.1">
    <property type="nucleotide sequence ID" value="NZ_CP017305.1"/>
</dbReference>
<proteinExistence type="predicted"/>
<dbReference type="SUPFAM" id="SSF47240">
    <property type="entry name" value="Ferritin-like"/>
    <property type="match status" value="1"/>
</dbReference>
<dbReference type="GO" id="GO:0030026">
    <property type="term" value="P:intracellular manganese ion homeostasis"/>
    <property type="evidence" value="ECO:0007669"/>
    <property type="project" value="InterPro"/>
</dbReference>
<evidence type="ECO:0000256" key="5">
    <source>
        <dbReference type="SAM" id="Phobius"/>
    </source>
</evidence>
<feature type="transmembrane region" description="Helical" evidence="5">
    <location>
        <begin position="167"/>
        <end position="184"/>
    </location>
</feature>